<proteinExistence type="predicted"/>
<organism evidence="1 2">
    <name type="scientific">Trichogramma kaykai</name>
    <dbReference type="NCBI Taxonomy" id="54128"/>
    <lineage>
        <taxon>Eukaryota</taxon>
        <taxon>Metazoa</taxon>
        <taxon>Ecdysozoa</taxon>
        <taxon>Arthropoda</taxon>
        <taxon>Hexapoda</taxon>
        <taxon>Insecta</taxon>
        <taxon>Pterygota</taxon>
        <taxon>Neoptera</taxon>
        <taxon>Endopterygota</taxon>
        <taxon>Hymenoptera</taxon>
        <taxon>Apocrita</taxon>
        <taxon>Proctotrupomorpha</taxon>
        <taxon>Chalcidoidea</taxon>
        <taxon>Trichogrammatidae</taxon>
        <taxon>Trichogramma</taxon>
    </lineage>
</organism>
<accession>A0ABD2W691</accession>
<evidence type="ECO:0000313" key="2">
    <source>
        <dbReference type="Proteomes" id="UP001627154"/>
    </source>
</evidence>
<protein>
    <submittedName>
        <fullName evidence="1">Uncharacterized protein</fullName>
    </submittedName>
</protein>
<evidence type="ECO:0000313" key="1">
    <source>
        <dbReference type="EMBL" id="KAL3388398.1"/>
    </source>
</evidence>
<gene>
    <name evidence="1" type="ORF">TKK_016626</name>
</gene>
<keyword evidence="2" id="KW-1185">Reference proteome</keyword>
<dbReference type="Proteomes" id="UP001627154">
    <property type="component" value="Unassembled WGS sequence"/>
</dbReference>
<reference evidence="1 2" key="1">
    <citation type="journal article" date="2024" name="bioRxiv">
        <title>A reference genome for Trichogramma kaykai: A tiny desert-dwelling parasitoid wasp with competing sex-ratio distorters.</title>
        <authorList>
            <person name="Culotta J."/>
            <person name="Lindsey A.R."/>
        </authorList>
    </citation>
    <scope>NUCLEOTIDE SEQUENCE [LARGE SCALE GENOMIC DNA]</scope>
    <source>
        <strain evidence="1 2">KSX58</strain>
    </source>
</reference>
<dbReference type="AlphaFoldDB" id="A0ABD2W691"/>
<name>A0ABD2W691_9HYME</name>
<comment type="caution">
    <text evidence="1">The sequence shown here is derived from an EMBL/GenBank/DDBJ whole genome shotgun (WGS) entry which is preliminary data.</text>
</comment>
<dbReference type="EMBL" id="JBJJXI010000134">
    <property type="protein sequence ID" value="KAL3388398.1"/>
    <property type="molecule type" value="Genomic_DNA"/>
</dbReference>
<sequence length="173" mass="20022">MLCHGYSTTSTAALQVINAESSLDLHLKEIMHQCKIRKGIPFTFEEMVFIQIRNRPKSKRIIRTKILEAWQQRWIKISEAGTTKEFFPSVVERMNMSWIKPNHYTAQFLTGHGDFKEKLNSFQLSPDPWCEGAAGMCESSEHVLMESSLYEDTRSEILLELRAKGQSWPQTLI</sequence>